<dbReference type="GO" id="GO:0016363">
    <property type="term" value="C:nuclear matrix"/>
    <property type="evidence" value="ECO:0007669"/>
    <property type="project" value="TreeGrafter"/>
</dbReference>
<keyword evidence="1" id="KW-0694">RNA-binding</keyword>
<protein>
    <recommendedName>
        <fullName evidence="1">Exportin-T</fullName>
    </recommendedName>
    <alternativeName>
        <fullName evidence="1">Exportin(tRNA)</fullName>
    </alternativeName>
    <alternativeName>
        <fullName evidence="1">tRNA exportin</fullName>
    </alternativeName>
</protein>
<keyword evidence="1" id="KW-0813">Transport</keyword>
<evidence type="ECO:0000313" key="4">
    <source>
        <dbReference type="Proteomes" id="UP001202328"/>
    </source>
</evidence>
<dbReference type="InterPro" id="IPR040017">
    <property type="entry name" value="XPOT"/>
</dbReference>
<sequence>MRAVKNIKSQLIPFIEKILQSPRQSGAVTQLDLKSGDTTNSGSEDGSHIFEEIGLLIGMEDVLQEKQAEYLSSLLILLCNQELLLNANIQNHEESYAKIANIQQLIMAINALSKRTSCHC</sequence>
<proteinExistence type="inferred from homology"/>
<reference evidence="3" key="1">
    <citation type="submission" date="2022-04" db="EMBL/GenBank/DDBJ databases">
        <title>A functionally conserved STORR gene fusion in Papaver species that diverged 16.8 million years ago.</title>
        <authorList>
            <person name="Catania T."/>
        </authorList>
    </citation>
    <scope>NUCLEOTIDE SEQUENCE</scope>
    <source>
        <strain evidence="3">S-188037</strain>
    </source>
</reference>
<dbReference type="GO" id="GO:0031267">
    <property type="term" value="F:small GTPase binding"/>
    <property type="evidence" value="ECO:0007669"/>
    <property type="project" value="InterPro"/>
</dbReference>
<comment type="function">
    <text evidence="1">tRNA nucleus export receptor which facilitates tRNA translocation across the nuclear pore complex.</text>
</comment>
<feature type="region of interest" description="Disordered" evidence="2">
    <location>
        <begin position="23"/>
        <end position="46"/>
    </location>
</feature>
<keyword evidence="1" id="KW-0820">tRNA-binding</keyword>
<keyword evidence="1" id="KW-0539">Nucleus</keyword>
<keyword evidence="4" id="KW-1185">Reference proteome</keyword>
<dbReference type="Gene3D" id="1.25.10.10">
    <property type="entry name" value="Leucine-rich Repeat Variant"/>
    <property type="match status" value="1"/>
</dbReference>
<dbReference type="Proteomes" id="UP001202328">
    <property type="component" value="Unassembled WGS sequence"/>
</dbReference>
<organism evidence="3 4">
    <name type="scientific">Papaver atlanticum</name>
    <dbReference type="NCBI Taxonomy" id="357466"/>
    <lineage>
        <taxon>Eukaryota</taxon>
        <taxon>Viridiplantae</taxon>
        <taxon>Streptophyta</taxon>
        <taxon>Embryophyta</taxon>
        <taxon>Tracheophyta</taxon>
        <taxon>Spermatophyta</taxon>
        <taxon>Magnoliopsida</taxon>
        <taxon>Ranunculales</taxon>
        <taxon>Papaveraceae</taxon>
        <taxon>Papaveroideae</taxon>
        <taxon>Papaver</taxon>
    </lineage>
</organism>
<comment type="similarity">
    <text evidence="1">Belongs to the exportin family.</text>
</comment>
<comment type="subcellular location">
    <subcellularLocation>
        <location evidence="1">Nucleus</location>
    </subcellularLocation>
    <subcellularLocation>
        <location evidence="1">Cytoplasm</location>
    </subcellularLocation>
    <text evidence="1">Shuttles between the nucleus and the cytoplasm.</text>
</comment>
<dbReference type="AlphaFoldDB" id="A0AAD4XBF1"/>
<dbReference type="PANTHER" id="PTHR15952">
    <property type="entry name" value="EXPORTIN-T/LOS1"/>
    <property type="match status" value="1"/>
</dbReference>
<dbReference type="GO" id="GO:0071528">
    <property type="term" value="P:tRNA re-export from nucleus"/>
    <property type="evidence" value="ECO:0007669"/>
    <property type="project" value="UniProtKB-UniRule"/>
</dbReference>
<evidence type="ECO:0000313" key="3">
    <source>
        <dbReference type="EMBL" id="KAI3874912.1"/>
    </source>
</evidence>
<accession>A0AAD4XBF1</accession>
<dbReference type="GO" id="GO:0005643">
    <property type="term" value="C:nuclear pore"/>
    <property type="evidence" value="ECO:0007669"/>
    <property type="project" value="TreeGrafter"/>
</dbReference>
<dbReference type="GO" id="GO:0005737">
    <property type="term" value="C:cytoplasm"/>
    <property type="evidence" value="ECO:0007669"/>
    <property type="project" value="UniProtKB-SubCell"/>
</dbReference>
<dbReference type="InterPro" id="IPR011989">
    <property type="entry name" value="ARM-like"/>
</dbReference>
<name>A0AAD4XBF1_9MAGN</name>
<dbReference type="PANTHER" id="PTHR15952:SF11">
    <property type="entry name" value="EXPORTIN-T"/>
    <property type="match status" value="1"/>
</dbReference>
<dbReference type="EMBL" id="JAJJMB010012638">
    <property type="protein sequence ID" value="KAI3874912.1"/>
    <property type="molecule type" value="Genomic_DNA"/>
</dbReference>
<evidence type="ECO:0000256" key="1">
    <source>
        <dbReference type="RuleBase" id="RU366037"/>
    </source>
</evidence>
<dbReference type="GO" id="GO:0000049">
    <property type="term" value="F:tRNA binding"/>
    <property type="evidence" value="ECO:0007669"/>
    <property type="project" value="UniProtKB-UniRule"/>
</dbReference>
<comment type="caution">
    <text evidence="3">The sequence shown here is derived from an EMBL/GenBank/DDBJ whole genome shotgun (WGS) entry which is preliminary data.</text>
</comment>
<gene>
    <name evidence="3" type="ORF">MKW98_019485</name>
</gene>
<keyword evidence="1" id="KW-0963">Cytoplasm</keyword>
<evidence type="ECO:0000256" key="2">
    <source>
        <dbReference type="SAM" id="MobiDB-lite"/>
    </source>
</evidence>